<dbReference type="InterPro" id="IPR036291">
    <property type="entry name" value="NAD(P)-bd_dom_sf"/>
</dbReference>
<dbReference type="PANTHER" id="PTHR43708">
    <property type="entry name" value="CONSERVED EXPRESSED OXIDOREDUCTASE (EUROFUNG)"/>
    <property type="match status" value="1"/>
</dbReference>
<dbReference type="InterPro" id="IPR051317">
    <property type="entry name" value="Gfo/Idh/MocA_oxidoreduct"/>
</dbReference>
<keyword evidence="4" id="KW-1185">Reference proteome</keyword>
<accession>A0A0R2B0E6</accession>
<dbReference type="Gene3D" id="3.40.50.720">
    <property type="entry name" value="NAD(P)-binding Rossmann-like Domain"/>
    <property type="match status" value="1"/>
</dbReference>
<dbReference type="InterPro" id="IPR000683">
    <property type="entry name" value="Gfo/Idh/MocA-like_OxRdtase_N"/>
</dbReference>
<dbReference type="EMBL" id="AYZQ01000001">
    <property type="protein sequence ID" value="KRM72984.1"/>
    <property type="molecule type" value="Genomic_DNA"/>
</dbReference>
<reference evidence="3 4" key="1">
    <citation type="journal article" date="2015" name="Genome Announc.">
        <title>Expanding the biotechnology potential of lactobacilli through comparative genomics of 213 strains and associated genera.</title>
        <authorList>
            <person name="Sun Z."/>
            <person name="Harris H.M."/>
            <person name="McCann A."/>
            <person name="Guo C."/>
            <person name="Argimon S."/>
            <person name="Zhang W."/>
            <person name="Yang X."/>
            <person name="Jeffery I.B."/>
            <person name="Cooney J.C."/>
            <person name="Kagawa T.F."/>
            <person name="Liu W."/>
            <person name="Song Y."/>
            <person name="Salvetti E."/>
            <person name="Wrobel A."/>
            <person name="Rasinkangas P."/>
            <person name="Parkhill J."/>
            <person name="Rea M.C."/>
            <person name="O'Sullivan O."/>
            <person name="Ritari J."/>
            <person name="Douillard F.P."/>
            <person name="Paul Ross R."/>
            <person name="Yang R."/>
            <person name="Briner A.E."/>
            <person name="Felis G.E."/>
            <person name="de Vos W.M."/>
            <person name="Barrangou R."/>
            <person name="Klaenhammer T.R."/>
            <person name="Caufield P.W."/>
            <person name="Cui Y."/>
            <person name="Zhang H."/>
            <person name="O'Toole P.W."/>
        </authorList>
    </citation>
    <scope>NUCLEOTIDE SEQUENCE [LARGE SCALE GENOMIC DNA]</scope>
    <source>
        <strain evidence="3 4">DSM 23927</strain>
    </source>
</reference>
<dbReference type="InterPro" id="IPR048477">
    <property type="entry name" value="YceM-like_C"/>
</dbReference>
<dbReference type="Gene3D" id="3.30.360.10">
    <property type="entry name" value="Dihydrodipicolinate Reductase, domain 2"/>
    <property type="match status" value="1"/>
</dbReference>
<dbReference type="Pfam" id="PF01408">
    <property type="entry name" value="GFO_IDH_MocA"/>
    <property type="match status" value="1"/>
</dbReference>
<protein>
    <submittedName>
        <fullName evidence="3">Dehydrogenase related protein</fullName>
    </submittedName>
</protein>
<name>A0A0R2B0E6_9LACO</name>
<gene>
    <name evidence="3" type="ORF">FC34_GL000700</name>
</gene>
<evidence type="ECO:0000313" key="4">
    <source>
        <dbReference type="Proteomes" id="UP000051672"/>
    </source>
</evidence>
<evidence type="ECO:0000313" key="3">
    <source>
        <dbReference type="EMBL" id="KRM72984.1"/>
    </source>
</evidence>
<dbReference type="OrthoDB" id="9815825at2"/>
<organism evidence="3 4">
    <name type="scientific">Lacticaseibacillus brantae DSM 23927</name>
    <dbReference type="NCBI Taxonomy" id="1423727"/>
    <lineage>
        <taxon>Bacteria</taxon>
        <taxon>Bacillati</taxon>
        <taxon>Bacillota</taxon>
        <taxon>Bacilli</taxon>
        <taxon>Lactobacillales</taxon>
        <taxon>Lactobacillaceae</taxon>
        <taxon>Lacticaseibacillus</taxon>
    </lineage>
</organism>
<dbReference type="GO" id="GO:0000166">
    <property type="term" value="F:nucleotide binding"/>
    <property type="evidence" value="ECO:0007669"/>
    <property type="project" value="InterPro"/>
</dbReference>
<sequence length="299" mass="33232">MLNIGVIGLGNIAQKAYLPVYAGLRSQVNWQIQTRDQDKLAAIGQQYGFKTTTSLASQEGLDAVMIHTPTATHYDLIRDFLLRGVNVYVDKPISENFAEVEDLYRLAADRQQLLTVGFNRRFAPINQELAQVADKNAVTVLKTRTEDLEDTKFALFDLMIHPVDTALFLAGFPDPQNVHYSLHQNKDHQLEQASVTFTGNGLRAEARVNMVAGTNYEEATVESSHGISRSINLGQHQQLEGQTEQVQAAPDWEPTLVTRGFDPLVRAFVQAIASHDQNPVSPESSLRSHKLIADLISQL</sequence>
<evidence type="ECO:0000259" key="1">
    <source>
        <dbReference type="Pfam" id="PF01408"/>
    </source>
</evidence>
<dbReference type="STRING" id="1423727.FC34_GL000700"/>
<dbReference type="SUPFAM" id="SSF51735">
    <property type="entry name" value="NAD(P)-binding Rossmann-fold domains"/>
    <property type="match status" value="1"/>
</dbReference>
<dbReference type="PANTHER" id="PTHR43708:SF4">
    <property type="entry name" value="OXIDOREDUCTASE YCEM-RELATED"/>
    <property type="match status" value="1"/>
</dbReference>
<proteinExistence type="predicted"/>
<dbReference type="Pfam" id="PF21378">
    <property type="entry name" value="YceM-like_C"/>
    <property type="match status" value="1"/>
</dbReference>
<comment type="caution">
    <text evidence="3">The sequence shown here is derived from an EMBL/GenBank/DDBJ whole genome shotgun (WGS) entry which is preliminary data.</text>
</comment>
<dbReference type="Proteomes" id="UP000051672">
    <property type="component" value="Unassembled WGS sequence"/>
</dbReference>
<dbReference type="SUPFAM" id="SSF55347">
    <property type="entry name" value="Glyceraldehyde-3-phosphate dehydrogenase-like, C-terminal domain"/>
    <property type="match status" value="1"/>
</dbReference>
<feature type="domain" description="Gfo/Idh/MocA-like oxidoreductase N-terminal" evidence="1">
    <location>
        <begin position="2"/>
        <end position="118"/>
    </location>
</feature>
<evidence type="ECO:0000259" key="2">
    <source>
        <dbReference type="Pfam" id="PF21378"/>
    </source>
</evidence>
<dbReference type="RefSeq" id="WP_057893989.1">
    <property type="nucleotide sequence ID" value="NZ_AYZQ01000001.1"/>
</dbReference>
<dbReference type="AlphaFoldDB" id="A0A0R2B0E6"/>
<dbReference type="PATRIC" id="fig|1423727.3.peg.703"/>
<feature type="domain" description="YceM-like C-terminal" evidence="2">
    <location>
        <begin position="131"/>
        <end position="237"/>
    </location>
</feature>